<dbReference type="InterPro" id="IPR058751">
    <property type="entry name" value="RDRP_helical"/>
</dbReference>
<dbReference type="PANTHER" id="PTHR23079:SF1">
    <property type="entry name" value="RNA-DEPENDENT RNA POLYMERASE 1"/>
    <property type="match status" value="1"/>
</dbReference>
<dbReference type="GO" id="GO:0031380">
    <property type="term" value="C:nuclear RNA-directed RNA polymerase complex"/>
    <property type="evidence" value="ECO:0007669"/>
    <property type="project" value="TreeGrafter"/>
</dbReference>
<dbReference type="STRING" id="81972.D7KQ39"/>
<dbReference type="GO" id="GO:0030422">
    <property type="term" value="P:siRNA processing"/>
    <property type="evidence" value="ECO:0007669"/>
    <property type="project" value="TreeGrafter"/>
</dbReference>
<evidence type="ECO:0000313" key="2">
    <source>
        <dbReference type="EMBL" id="EFH68199.1"/>
    </source>
</evidence>
<dbReference type="EMBL" id="GL348713">
    <property type="protein sequence ID" value="EFH68199.1"/>
    <property type="molecule type" value="Genomic_DNA"/>
</dbReference>
<dbReference type="Gramene" id="scaffold_105562.1">
    <property type="protein sequence ID" value="scaffold_105562.1"/>
    <property type="gene ID" value="scaffold_105562.1"/>
</dbReference>
<dbReference type="HOGENOM" id="CLU_2088123_0_0_1"/>
<proteinExistence type="predicted"/>
<dbReference type="eggNOG" id="KOG0988">
    <property type="taxonomic scope" value="Eukaryota"/>
</dbReference>
<keyword evidence="3" id="KW-1185">Reference proteome</keyword>
<evidence type="ECO:0000313" key="3">
    <source>
        <dbReference type="Proteomes" id="UP000008694"/>
    </source>
</evidence>
<reference evidence="3" key="1">
    <citation type="journal article" date="2011" name="Nat. Genet.">
        <title>The Arabidopsis lyrata genome sequence and the basis of rapid genome size change.</title>
        <authorList>
            <person name="Hu T.T."/>
            <person name="Pattyn P."/>
            <person name="Bakker E.G."/>
            <person name="Cao J."/>
            <person name="Cheng J.-F."/>
            <person name="Clark R.M."/>
            <person name="Fahlgren N."/>
            <person name="Fawcett J.A."/>
            <person name="Grimwood J."/>
            <person name="Gundlach H."/>
            <person name="Haberer G."/>
            <person name="Hollister J.D."/>
            <person name="Ossowski S."/>
            <person name="Ottilar R.P."/>
            <person name="Salamov A.A."/>
            <person name="Schneeberger K."/>
            <person name="Spannagl M."/>
            <person name="Wang X."/>
            <person name="Yang L."/>
            <person name="Nasrallah M.E."/>
            <person name="Bergelson J."/>
            <person name="Carrington J.C."/>
            <person name="Gaut B.S."/>
            <person name="Schmutz J."/>
            <person name="Mayer K.F.X."/>
            <person name="Van de Peer Y."/>
            <person name="Grigoriev I.V."/>
            <person name="Nordborg M."/>
            <person name="Weigel D."/>
            <person name="Guo Y.-L."/>
        </authorList>
    </citation>
    <scope>NUCLEOTIDE SEQUENCE [LARGE SCALE GENOMIC DNA]</scope>
    <source>
        <strain evidence="3">cv. MN47</strain>
    </source>
</reference>
<dbReference type="Pfam" id="PF26252">
    <property type="entry name" value="RdRP_helical"/>
    <property type="match status" value="1"/>
</dbReference>
<protein>
    <recommendedName>
        <fullName evidence="1">RDRP helical domain-containing protein</fullName>
    </recommendedName>
</protein>
<dbReference type="AlphaFoldDB" id="D7KQ39"/>
<feature type="domain" description="RDRP helical" evidence="1">
    <location>
        <begin position="7"/>
        <end position="87"/>
    </location>
</feature>
<dbReference type="GO" id="GO:0003968">
    <property type="term" value="F:RNA-directed RNA polymerase activity"/>
    <property type="evidence" value="ECO:0007669"/>
    <property type="project" value="InterPro"/>
</dbReference>
<dbReference type="Proteomes" id="UP000008694">
    <property type="component" value="Unassembled WGS sequence"/>
</dbReference>
<evidence type="ECO:0000259" key="1">
    <source>
        <dbReference type="Pfam" id="PF26252"/>
    </source>
</evidence>
<dbReference type="PANTHER" id="PTHR23079">
    <property type="entry name" value="RNA-DEPENDENT RNA POLYMERASE"/>
    <property type="match status" value="1"/>
</dbReference>
<gene>
    <name evidence="2" type="ORF">ARALYDRAFT_892768</name>
</gene>
<dbReference type="InterPro" id="IPR007855">
    <property type="entry name" value="RDRP"/>
</dbReference>
<sequence>MGNKLVPVVDPPSGFDLPFEILFKVNALVQNACVPGPALVPKFYELVATHERNFIDEALAKLRCLNECCYTLASWLKQEYTDWGKKTQPPRSKESLEGVVVYIHQVKVTPTRVYFCG</sequence>
<organism evidence="3">
    <name type="scientific">Arabidopsis lyrata subsp. lyrata</name>
    <name type="common">Lyre-leaved rock-cress</name>
    <dbReference type="NCBI Taxonomy" id="81972"/>
    <lineage>
        <taxon>Eukaryota</taxon>
        <taxon>Viridiplantae</taxon>
        <taxon>Streptophyta</taxon>
        <taxon>Embryophyta</taxon>
        <taxon>Tracheophyta</taxon>
        <taxon>Spermatophyta</taxon>
        <taxon>Magnoliopsida</taxon>
        <taxon>eudicotyledons</taxon>
        <taxon>Gunneridae</taxon>
        <taxon>Pentapetalae</taxon>
        <taxon>rosids</taxon>
        <taxon>malvids</taxon>
        <taxon>Brassicales</taxon>
        <taxon>Brassicaceae</taxon>
        <taxon>Camelineae</taxon>
        <taxon>Arabidopsis</taxon>
    </lineage>
</organism>
<name>D7KQ39_ARALL</name>
<accession>D7KQ39</accession>